<dbReference type="InterPro" id="IPR036390">
    <property type="entry name" value="WH_DNA-bd_sf"/>
</dbReference>
<keyword evidence="3" id="KW-0804">Transcription</keyword>
<evidence type="ECO:0000256" key="1">
    <source>
        <dbReference type="ARBA" id="ARBA00023015"/>
    </source>
</evidence>
<evidence type="ECO:0000313" key="5">
    <source>
        <dbReference type="EMBL" id="QWK92778.1"/>
    </source>
</evidence>
<dbReference type="GO" id="GO:0003700">
    <property type="term" value="F:DNA-binding transcription factor activity"/>
    <property type="evidence" value="ECO:0007669"/>
    <property type="project" value="InterPro"/>
</dbReference>
<dbReference type="Pfam" id="PF07702">
    <property type="entry name" value="UTRA"/>
    <property type="match status" value="1"/>
</dbReference>
<protein>
    <submittedName>
        <fullName evidence="5">GntR family transcriptional regulator</fullName>
    </submittedName>
</protein>
<gene>
    <name evidence="5" type="ORF">KM031_18955</name>
</gene>
<dbReference type="EMBL" id="CP076363">
    <property type="protein sequence ID" value="QWK92778.1"/>
    <property type="molecule type" value="Genomic_DNA"/>
</dbReference>
<dbReference type="InterPro" id="IPR000524">
    <property type="entry name" value="Tscrpt_reg_HTH_GntR"/>
</dbReference>
<dbReference type="AlphaFoldDB" id="A0A975PBP7"/>
<dbReference type="Gene3D" id="3.40.1410.10">
    <property type="entry name" value="Chorismate lyase-like"/>
    <property type="match status" value="1"/>
</dbReference>
<dbReference type="Gene3D" id="1.10.10.10">
    <property type="entry name" value="Winged helix-like DNA-binding domain superfamily/Winged helix DNA-binding domain"/>
    <property type="match status" value="1"/>
</dbReference>
<dbReference type="InterPro" id="IPR050679">
    <property type="entry name" value="Bact_HTH_transcr_reg"/>
</dbReference>
<dbReference type="SMART" id="SM00345">
    <property type="entry name" value="HTH_GNTR"/>
    <property type="match status" value="1"/>
</dbReference>
<keyword evidence="1" id="KW-0805">Transcription regulation</keyword>
<dbReference type="Proteomes" id="UP000679352">
    <property type="component" value="Plasmid p2"/>
</dbReference>
<dbReference type="KEGG" id="gfu:KM031_18955"/>
<accession>A0A975PBP7</accession>
<dbReference type="PANTHER" id="PTHR44846">
    <property type="entry name" value="MANNOSYL-D-GLYCERATE TRANSPORT/METABOLISM SYSTEM REPRESSOR MNGR-RELATED"/>
    <property type="match status" value="1"/>
</dbReference>
<keyword evidence="5" id="KW-0614">Plasmid</keyword>
<evidence type="ECO:0000313" key="6">
    <source>
        <dbReference type="Proteomes" id="UP000679352"/>
    </source>
</evidence>
<name>A0A975PBP7_9RHOB</name>
<organism evidence="5 6">
    <name type="scientific">Gemmobacter fulvus</name>
    <dbReference type="NCBI Taxonomy" id="2840474"/>
    <lineage>
        <taxon>Bacteria</taxon>
        <taxon>Pseudomonadati</taxon>
        <taxon>Pseudomonadota</taxon>
        <taxon>Alphaproteobacteria</taxon>
        <taxon>Rhodobacterales</taxon>
        <taxon>Paracoccaceae</taxon>
        <taxon>Gemmobacter</taxon>
    </lineage>
</organism>
<dbReference type="InterPro" id="IPR011663">
    <property type="entry name" value="UTRA"/>
</dbReference>
<keyword evidence="2" id="KW-0238">DNA-binding</keyword>
<evidence type="ECO:0000259" key="4">
    <source>
        <dbReference type="PROSITE" id="PS50949"/>
    </source>
</evidence>
<sequence>MAIGRTCVAKNFGEVKADVLMRIMGGEWPPGSLIPNEQDLAVEYGVARATVNRAMRELVDEGIVERKRKAGTRVRQSPVRQARIAIPLVRNEIIELGSVYRYALVRSEILVPPDWRRAQMNLKPETEVLHLVALHFADGRPYQLEDRWINLDATPTARTVDFSVVSPNEWLVTQVPFSSVEISFSATSADPEQALMLCCEPRDALFRVERQTTWQGETVTYVNLVYHRDHRMTTSY</sequence>
<dbReference type="CDD" id="cd07377">
    <property type="entry name" value="WHTH_GntR"/>
    <property type="match status" value="1"/>
</dbReference>
<keyword evidence="6" id="KW-1185">Reference proteome</keyword>
<reference evidence="5" key="1">
    <citation type="submission" date="2021-06" db="EMBL/GenBank/DDBJ databases">
        <authorList>
            <person name="Lee C.-S."/>
            <person name="Jin L."/>
        </authorList>
    </citation>
    <scope>NUCLEOTIDE SEQUENCE</scope>
    <source>
        <strain evidence="5">Con5</strain>
        <plasmid evidence="5">p2</plasmid>
    </source>
</reference>
<evidence type="ECO:0000256" key="2">
    <source>
        <dbReference type="ARBA" id="ARBA00023125"/>
    </source>
</evidence>
<dbReference type="SUPFAM" id="SSF46785">
    <property type="entry name" value="Winged helix' DNA-binding domain"/>
    <property type="match status" value="1"/>
</dbReference>
<dbReference type="InterPro" id="IPR028978">
    <property type="entry name" value="Chorismate_lyase_/UTRA_dom_sf"/>
</dbReference>
<dbReference type="SUPFAM" id="SSF64288">
    <property type="entry name" value="Chorismate lyase-like"/>
    <property type="match status" value="1"/>
</dbReference>
<geneLocation type="plasmid" evidence="5 6">
    <name>p2</name>
</geneLocation>
<dbReference type="PRINTS" id="PR00035">
    <property type="entry name" value="HTHGNTR"/>
</dbReference>
<feature type="domain" description="HTH gntR-type" evidence="4">
    <location>
        <begin position="9"/>
        <end position="77"/>
    </location>
</feature>
<dbReference type="GO" id="GO:0003677">
    <property type="term" value="F:DNA binding"/>
    <property type="evidence" value="ECO:0007669"/>
    <property type="project" value="UniProtKB-KW"/>
</dbReference>
<dbReference type="PROSITE" id="PS50949">
    <property type="entry name" value="HTH_GNTR"/>
    <property type="match status" value="1"/>
</dbReference>
<dbReference type="SMART" id="SM00866">
    <property type="entry name" value="UTRA"/>
    <property type="match status" value="1"/>
</dbReference>
<dbReference type="PANTHER" id="PTHR44846:SF16">
    <property type="entry name" value="TRANSCRIPTIONAL REGULATOR PHNF-RELATED"/>
    <property type="match status" value="1"/>
</dbReference>
<dbReference type="Pfam" id="PF00392">
    <property type="entry name" value="GntR"/>
    <property type="match status" value="1"/>
</dbReference>
<proteinExistence type="predicted"/>
<evidence type="ECO:0000256" key="3">
    <source>
        <dbReference type="ARBA" id="ARBA00023163"/>
    </source>
</evidence>
<dbReference type="InterPro" id="IPR036388">
    <property type="entry name" value="WH-like_DNA-bd_sf"/>
</dbReference>